<dbReference type="AlphaFoldDB" id="A0A814CDJ4"/>
<comment type="caution">
    <text evidence="3">The sequence shown here is derived from an EMBL/GenBank/DDBJ whole genome shotgun (WGS) entry which is preliminary data.</text>
</comment>
<dbReference type="GO" id="GO:0005634">
    <property type="term" value="C:nucleus"/>
    <property type="evidence" value="ECO:0007669"/>
    <property type="project" value="UniProtKB-SubCell"/>
</dbReference>
<evidence type="ECO:0000256" key="1">
    <source>
        <dbReference type="RuleBase" id="RU000682"/>
    </source>
</evidence>
<feature type="domain" description="Homeobox" evidence="2">
    <location>
        <begin position="24"/>
        <end position="59"/>
    </location>
</feature>
<protein>
    <recommendedName>
        <fullName evidence="2">Homeobox domain-containing protein</fullName>
    </recommendedName>
</protein>
<dbReference type="Pfam" id="PF00046">
    <property type="entry name" value="Homeodomain"/>
    <property type="match status" value="1"/>
</dbReference>
<sequence>MAFYGLNPDLLAQCATKFAQAEQKFTNEQLEYLRQYYTVNKYPLSHDFQAIAEQWNIDDFHFNMSLDDWFFGRRMAEQEIVERRDQGRIAAA</sequence>
<gene>
    <name evidence="4" type="ORF">OTI717_LOCUS15497</name>
    <name evidence="3" type="ORF">RFH988_LOCUS10991</name>
</gene>
<dbReference type="OrthoDB" id="10023473at2759"/>
<evidence type="ECO:0000313" key="3">
    <source>
        <dbReference type="EMBL" id="CAF0939396.1"/>
    </source>
</evidence>
<accession>A0A814CDJ4</accession>
<keyword evidence="1" id="KW-0371">Homeobox</keyword>
<proteinExistence type="predicted"/>
<dbReference type="Proteomes" id="UP000663882">
    <property type="component" value="Unassembled WGS sequence"/>
</dbReference>
<evidence type="ECO:0000259" key="2">
    <source>
        <dbReference type="Pfam" id="PF00046"/>
    </source>
</evidence>
<dbReference type="Proteomes" id="UP000663823">
    <property type="component" value="Unassembled WGS sequence"/>
</dbReference>
<comment type="subcellular location">
    <subcellularLocation>
        <location evidence="1">Nucleus</location>
    </subcellularLocation>
</comment>
<dbReference type="EMBL" id="CAJOAX010001836">
    <property type="protein sequence ID" value="CAF3749510.1"/>
    <property type="molecule type" value="Genomic_DNA"/>
</dbReference>
<evidence type="ECO:0000313" key="4">
    <source>
        <dbReference type="EMBL" id="CAF3749510.1"/>
    </source>
</evidence>
<name>A0A814CDJ4_9BILA</name>
<keyword evidence="1" id="KW-0238">DNA-binding</keyword>
<evidence type="ECO:0000313" key="5">
    <source>
        <dbReference type="Proteomes" id="UP000663882"/>
    </source>
</evidence>
<reference evidence="3" key="1">
    <citation type="submission" date="2021-02" db="EMBL/GenBank/DDBJ databases">
        <authorList>
            <person name="Nowell W R."/>
        </authorList>
    </citation>
    <scope>NUCLEOTIDE SEQUENCE</scope>
</reference>
<dbReference type="EMBL" id="CAJNOO010000423">
    <property type="protein sequence ID" value="CAF0939396.1"/>
    <property type="molecule type" value="Genomic_DNA"/>
</dbReference>
<dbReference type="InterPro" id="IPR009057">
    <property type="entry name" value="Homeodomain-like_sf"/>
</dbReference>
<dbReference type="Gene3D" id="1.10.10.60">
    <property type="entry name" value="Homeodomain-like"/>
    <property type="match status" value="1"/>
</dbReference>
<dbReference type="InterPro" id="IPR001356">
    <property type="entry name" value="HD"/>
</dbReference>
<dbReference type="SUPFAM" id="SSF46689">
    <property type="entry name" value="Homeodomain-like"/>
    <property type="match status" value="1"/>
</dbReference>
<dbReference type="GO" id="GO:0003677">
    <property type="term" value="F:DNA binding"/>
    <property type="evidence" value="ECO:0007669"/>
    <property type="project" value="UniProtKB-KW"/>
</dbReference>
<organism evidence="3 5">
    <name type="scientific">Rotaria sordida</name>
    <dbReference type="NCBI Taxonomy" id="392033"/>
    <lineage>
        <taxon>Eukaryota</taxon>
        <taxon>Metazoa</taxon>
        <taxon>Spiralia</taxon>
        <taxon>Gnathifera</taxon>
        <taxon>Rotifera</taxon>
        <taxon>Eurotatoria</taxon>
        <taxon>Bdelloidea</taxon>
        <taxon>Philodinida</taxon>
        <taxon>Philodinidae</taxon>
        <taxon>Rotaria</taxon>
    </lineage>
</organism>
<keyword evidence="1" id="KW-0539">Nucleus</keyword>